<gene>
    <name evidence="4" type="ORF">DD237_000073</name>
</gene>
<dbReference type="InterPro" id="IPR000640">
    <property type="entry name" value="EFG_V-like"/>
</dbReference>
<dbReference type="InterPro" id="IPR047043">
    <property type="entry name" value="BipA_III"/>
</dbReference>
<dbReference type="SUPFAM" id="SSF50447">
    <property type="entry name" value="Translation proteins"/>
    <property type="match status" value="1"/>
</dbReference>
<dbReference type="PANTHER" id="PTHR16216:SF2">
    <property type="entry name" value="DYNEIN AXONEMAL ASSEMBLY FACTOR 5"/>
    <property type="match status" value="1"/>
</dbReference>
<dbReference type="InterPro" id="IPR047041">
    <property type="entry name" value="BipA_GTP-bd_dom"/>
</dbReference>
<proteinExistence type="predicted"/>
<dbReference type="Proteomes" id="UP000286097">
    <property type="component" value="Unassembled WGS sequence"/>
</dbReference>
<dbReference type="InterPro" id="IPR005225">
    <property type="entry name" value="Small_GTP-bd"/>
</dbReference>
<dbReference type="PRINTS" id="PR00315">
    <property type="entry name" value="ELONGATNFCT"/>
</dbReference>
<evidence type="ECO:0000256" key="1">
    <source>
        <dbReference type="ARBA" id="ARBA00022741"/>
    </source>
</evidence>
<dbReference type="InterPro" id="IPR006298">
    <property type="entry name" value="BipA"/>
</dbReference>
<dbReference type="Gene3D" id="3.30.70.240">
    <property type="match status" value="1"/>
</dbReference>
<dbReference type="InterPro" id="IPR042116">
    <property type="entry name" value="TypA/BipA_C"/>
</dbReference>
<dbReference type="FunFam" id="3.40.50.300:FF:000463">
    <property type="entry name" value="GTP-binding protein TypA"/>
    <property type="match status" value="1"/>
</dbReference>
<dbReference type="InterPro" id="IPR047042">
    <property type="entry name" value="BipA_II"/>
</dbReference>
<dbReference type="InterPro" id="IPR031157">
    <property type="entry name" value="G_TR_CS"/>
</dbReference>
<dbReference type="InterPro" id="IPR011989">
    <property type="entry name" value="ARM-like"/>
</dbReference>
<dbReference type="VEuPathDB" id="FungiDB:DD237_000073"/>
<dbReference type="FunFam" id="2.40.50.250:FF:000001">
    <property type="entry name" value="GTP-binding protein TypA"/>
    <property type="match status" value="1"/>
</dbReference>
<dbReference type="InterPro" id="IPR009000">
    <property type="entry name" value="Transl_B-barrel_sf"/>
</dbReference>
<dbReference type="Pfam" id="PF00679">
    <property type="entry name" value="EFG_C"/>
    <property type="match status" value="1"/>
</dbReference>
<dbReference type="CDD" id="cd16263">
    <property type="entry name" value="BipA_III"/>
    <property type="match status" value="1"/>
</dbReference>
<dbReference type="InterPro" id="IPR052623">
    <property type="entry name" value="DAAF5"/>
</dbReference>
<dbReference type="PROSITE" id="PS51722">
    <property type="entry name" value="G_TR_2"/>
    <property type="match status" value="1"/>
</dbReference>
<keyword evidence="1" id="KW-0547">Nucleotide-binding</keyword>
<dbReference type="InterPro" id="IPR035647">
    <property type="entry name" value="EFG_III/V"/>
</dbReference>
<evidence type="ECO:0000259" key="3">
    <source>
        <dbReference type="PROSITE" id="PS51722"/>
    </source>
</evidence>
<dbReference type="CDD" id="cd03691">
    <property type="entry name" value="BipA_TypA_II"/>
    <property type="match status" value="1"/>
</dbReference>
<dbReference type="Pfam" id="PF22042">
    <property type="entry name" value="EF-G_D2"/>
    <property type="match status" value="1"/>
</dbReference>
<dbReference type="Pfam" id="PF00009">
    <property type="entry name" value="GTP_EFTU"/>
    <property type="match status" value="1"/>
</dbReference>
<dbReference type="InterPro" id="IPR016024">
    <property type="entry name" value="ARM-type_fold"/>
</dbReference>
<keyword evidence="2" id="KW-0342">GTP-binding</keyword>
<dbReference type="FunFam" id="3.30.70.870:FF:000003">
    <property type="entry name" value="GTP-binding protein TypA"/>
    <property type="match status" value="1"/>
</dbReference>
<dbReference type="Gene3D" id="1.25.10.10">
    <property type="entry name" value="Leucine-rich Repeat Variant"/>
    <property type="match status" value="3"/>
</dbReference>
<dbReference type="PROSITE" id="PS00301">
    <property type="entry name" value="G_TR_1"/>
    <property type="match status" value="1"/>
</dbReference>
<dbReference type="SUPFAM" id="SSF48371">
    <property type="entry name" value="ARM repeat"/>
    <property type="match status" value="1"/>
</dbReference>
<dbReference type="InterPro" id="IPR056497">
    <property type="entry name" value="HEAT_DAAF5"/>
</dbReference>
<reference evidence="4 5" key="1">
    <citation type="submission" date="2018-06" db="EMBL/GenBank/DDBJ databases">
        <title>Comparative genomics of downy mildews reveals potential adaptations to biotrophy.</title>
        <authorList>
            <person name="Fletcher K."/>
            <person name="Klosterman S.J."/>
            <person name="Derevnina L."/>
            <person name="Martin F."/>
            <person name="Koike S."/>
            <person name="Reyes Chin-Wo S."/>
            <person name="Mou B."/>
            <person name="Michelmore R."/>
        </authorList>
    </citation>
    <scope>NUCLEOTIDE SEQUENCE [LARGE SCALE GENOMIC DNA]</scope>
    <source>
        <strain evidence="4 5">R13</strain>
    </source>
</reference>
<accession>A0A425CMH8</accession>
<dbReference type="SUPFAM" id="SSF54980">
    <property type="entry name" value="EF-G C-terminal domain-like"/>
    <property type="match status" value="2"/>
</dbReference>
<evidence type="ECO:0000256" key="2">
    <source>
        <dbReference type="ARBA" id="ARBA00023134"/>
    </source>
</evidence>
<evidence type="ECO:0000313" key="4">
    <source>
        <dbReference type="EMBL" id="RQM18232.1"/>
    </source>
</evidence>
<dbReference type="SUPFAM" id="SSF52540">
    <property type="entry name" value="P-loop containing nucleoside triphosphate hydrolases"/>
    <property type="match status" value="1"/>
</dbReference>
<dbReference type="FunFam" id="3.30.70.240:FF:000002">
    <property type="entry name" value="GTP-binding protein TypA"/>
    <property type="match status" value="1"/>
</dbReference>
<dbReference type="PANTHER" id="PTHR16216">
    <property type="entry name" value="DYNEIN ASSEMBLY FACTOR 5, AXONEMAL"/>
    <property type="match status" value="1"/>
</dbReference>
<dbReference type="Gene3D" id="2.40.50.250">
    <property type="entry name" value="bipa protein"/>
    <property type="match status" value="1"/>
</dbReference>
<dbReference type="GO" id="GO:0003924">
    <property type="term" value="F:GTPase activity"/>
    <property type="evidence" value="ECO:0007669"/>
    <property type="project" value="InterPro"/>
</dbReference>
<organism evidence="4 5">
    <name type="scientific">Peronospora effusa</name>
    <dbReference type="NCBI Taxonomy" id="542832"/>
    <lineage>
        <taxon>Eukaryota</taxon>
        <taxon>Sar</taxon>
        <taxon>Stramenopiles</taxon>
        <taxon>Oomycota</taxon>
        <taxon>Peronosporomycetes</taxon>
        <taxon>Peronosporales</taxon>
        <taxon>Peronosporaceae</taxon>
        <taxon>Peronospora</taxon>
    </lineage>
</organism>
<protein>
    <recommendedName>
        <fullName evidence="3">Tr-type G domain-containing protein</fullName>
    </recommendedName>
</protein>
<dbReference type="Pfam" id="PF25757">
    <property type="entry name" value="TPR_DNAAF5"/>
    <property type="match status" value="1"/>
</dbReference>
<name>A0A425CMH8_9STRA</name>
<dbReference type="Gene3D" id="2.40.30.10">
    <property type="entry name" value="Translation factors"/>
    <property type="match status" value="1"/>
</dbReference>
<dbReference type="Pfam" id="PF21018">
    <property type="entry name" value="BipA_C"/>
    <property type="match status" value="1"/>
</dbReference>
<comment type="caution">
    <text evidence="4">The sequence shown here is derived from an EMBL/GenBank/DDBJ whole genome shotgun (WGS) entry which is preliminary data.</text>
</comment>
<dbReference type="InterPro" id="IPR035651">
    <property type="entry name" value="BipA_V"/>
</dbReference>
<dbReference type="InterPro" id="IPR000795">
    <property type="entry name" value="T_Tr_GTP-bd_dom"/>
</dbReference>
<sequence>MLRRSCLPVLTRLRFNQHSFCQRNVPILARAFTTDYSAVTAENIRNVAIVAHVDHGKTTLVDQLLKHGGNTLSEERVMDSIDLERERGITIMSKCTRVEYNGHVLNIVDTPGHADFGGEVERILSMVDGVVLVVDATEGPMSQTKFVLTKALNRGLKPLVVINKVDRDTSRLDGSVENELFDMFVALDATDDQLDFPVLFASAKQGWAVHDLDNESETRDSMLPLLDEITRYVPAPKANADKPFAMAVTMIGHDPYVGRLATGLVHAGTVKIGDSIQVMNLDSKKLEMGRVTKMFVTRGVSKSEITSATAVLICAMSNYATGDIITIAGVNAYVSDTIADVSVMEPIPSPQLDPPTISMTFGVNDAPTAGKDGKFLTSSHIKQRLERECENNVAISVSPSTSSEAFDVHGRGELQLAILIEEMRREGFEMSVSAPQVLFQTDPETKQKLEPIEEVTIDVDSEFSGTVIDKLANRGGEIVEFKEMHDKVRLLFKIPSRCLMGYRSEIKTDTRGSGVLNSIFHGYSPFHGSATPPSKGKLIASSRGTCTAYALNTLEDRGEMFVKPGDEVYEGMIVGEHSRPTDIEINPTKEKKLTNMRASGTDENVKLSPIRQMSLEDVVTYIGEDEMIDVGGADMTLSPEDEATYNLLSMKMKRDINCLMDPNRNVRRRAVEKLHRTLQSEASHVSNAVLRVLCVSNLLRPLLQCAEHDVVEKCRERALTLLLFLCERGALESSDMTLKEVVALANARLGKLPYPEPTEEMRLLILQLLHVFLKQFAAVKDRLMSLQDVMTELVNALGKTAIDPFPDAKKMSAECVILISKNWKKDVGMQIGAIVRPVVVNLGHQHSRVRVCALQALEVAVPCGSESLPQLMQEVLLPAVSKVVLDHAPSVRKQLTITLAAWLAQIQQFEASIFPIFLAGVVDEAPEVRALALAKLNDLSVTWEHRDVELPEVVLDSTKSTPPLFFESRPQLGARKFAASIQADVLPPLLEKTGDWNVQVRERYTKVLSAFLILLEQNMNPFLDKIFAALSKSCRDDEEVVLNSLKACSGVVGFYADFQMILASLLPMVAGRLAGQDTAQYRTNGLILLRMSIEGMTAKMMGAHLELITEALCDPGLRESEVTDLQDQLAGVVASIVKTAGSMLAQKDDSCFRLFWVLSHLLALSSETSVAYETVCYFTRPFSVPGLVLASEGMERIATQMRQSVEHLLLLQELYIRYMGKLLDKMTLPVDAAGSWQKSNPTRVLFDSLCRRGGVACAKNLDKIIPVFLVHLEPSQDADIRLAFLTLLETMLGMDTITQALKMFSVALLQKAIIPNMVWHEGRMAATIRKAAVACAYTCLSQGIADQPCLFETAPQMLPVLKASIDDSDAKTRQLVCLALQYLFVALPSCLGEEPVHQLYSEILKRLDDSNDTVRKAACQTFSTFLKAPPKEHFQGPIINYTLDCLFVHLDDPEPEIQEAVYNVLRETVAIDAPQLAKKAEENRSRHRSPHYCDQLVVLASAESA</sequence>
<dbReference type="GO" id="GO:0005525">
    <property type="term" value="F:GTP binding"/>
    <property type="evidence" value="ECO:0007669"/>
    <property type="project" value="UniProtKB-KW"/>
</dbReference>
<evidence type="ECO:0000313" key="5">
    <source>
        <dbReference type="Proteomes" id="UP000286097"/>
    </source>
</evidence>
<dbReference type="Pfam" id="PF24573">
    <property type="entry name" value="HEAT_DAAF5"/>
    <property type="match status" value="1"/>
</dbReference>
<dbReference type="InterPro" id="IPR027417">
    <property type="entry name" value="P-loop_NTPase"/>
</dbReference>
<dbReference type="NCBIfam" id="TIGR01394">
    <property type="entry name" value="TypA_BipA"/>
    <property type="match status" value="1"/>
</dbReference>
<dbReference type="EMBL" id="QKXF01000081">
    <property type="protein sequence ID" value="RQM18232.1"/>
    <property type="molecule type" value="Genomic_DNA"/>
</dbReference>
<dbReference type="InterPro" id="IPR053905">
    <property type="entry name" value="EF-G-like_DII"/>
</dbReference>
<dbReference type="CDD" id="cd01891">
    <property type="entry name" value="TypA_BipA"/>
    <property type="match status" value="1"/>
</dbReference>
<dbReference type="CDD" id="cd03710">
    <property type="entry name" value="BipA_TypA_C"/>
    <property type="match status" value="1"/>
</dbReference>
<dbReference type="NCBIfam" id="TIGR00231">
    <property type="entry name" value="small_GTP"/>
    <property type="match status" value="1"/>
</dbReference>
<dbReference type="InterPro" id="IPR048876">
    <property type="entry name" value="BipA_C"/>
</dbReference>
<dbReference type="Gene3D" id="3.30.70.870">
    <property type="entry name" value="Elongation Factor G (Translational Gtpase), domain 3"/>
    <property type="match status" value="1"/>
</dbReference>
<dbReference type="SMART" id="SM00838">
    <property type="entry name" value="EFG_C"/>
    <property type="match status" value="1"/>
</dbReference>
<dbReference type="Gene3D" id="3.40.50.300">
    <property type="entry name" value="P-loop containing nucleotide triphosphate hydrolases"/>
    <property type="match status" value="1"/>
</dbReference>
<feature type="domain" description="Tr-type G" evidence="3">
    <location>
        <begin position="42"/>
        <end position="237"/>
    </location>
</feature>
<dbReference type="InterPro" id="IPR057978">
    <property type="entry name" value="TPR_DAAF5"/>
</dbReference>